<dbReference type="Proteomes" id="UP000198211">
    <property type="component" value="Unassembled WGS sequence"/>
</dbReference>
<organism evidence="1 2">
    <name type="scientific">Phytophthora megakarya</name>
    <dbReference type="NCBI Taxonomy" id="4795"/>
    <lineage>
        <taxon>Eukaryota</taxon>
        <taxon>Sar</taxon>
        <taxon>Stramenopiles</taxon>
        <taxon>Oomycota</taxon>
        <taxon>Peronosporomycetes</taxon>
        <taxon>Peronosporales</taxon>
        <taxon>Peronosporaceae</taxon>
        <taxon>Phytophthora</taxon>
    </lineage>
</organism>
<proteinExistence type="predicted"/>
<protein>
    <submittedName>
        <fullName evidence="1">Uncharacterized protein</fullName>
    </submittedName>
</protein>
<evidence type="ECO:0000313" key="2">
    <source>
        <dbReference type="Proteomes" id="UP000198211"/>
    </source>
</evidence>
<sequence length="119" mass="13668">MTITINDQNGLSVRFVVPFRKCCNIVRIRWKAFTKKCFNGFCYPPTEISSGQNCVVTMAVLVHWIRDCKRDVQHGCINLVKAFEECIYRSFGAPSLIRHNHVQSFMSEVFQAFSGMIQA</sequence>
<name>A0A225WDG3_9STRA</name>
<keyword evidence="2" id="KW-1185">Reference proteome</keyword>
<gene>
    <name evidence="1" type="ORF">PHMEG_00011118</name>
</gene>
<dbReference type="EMBL" id="NBNE01001160">
    <property type="protein sequence ID" value="OWZ15278.1"/>
    <property type="molecule type" value="Genomic_DNA"/>
</dbReference>
<reference evidence="2" key="1">
    <citation type="submission" date="2017-03" db="EMBL/GenBank/DDBJ databases">
        <title>Phytopthora megakarya and P. palmivora, two closely related causual agents of cacao black pod achieved similar genome size and gene model numbers by different mechanisms.</title>
        <authorList>
            <person name="Ali S."/>
            <person name="Shao J."/>
            <person name="Larry D.J."/>
            <person name="Kronmiller B."/>
            <person name="Shen D."/>
            <person name="Strem M.D."/>
            <person name="Melnick R.L."/>
            <person name="Guiltinan M.J."/>
            <person name="Tyler B.M."/>
            <person name="Meinhardt L.W."/>
            <person name="Bailey B.A."/>
        </authorList>
    </citation>
    <scope>NUCLEOTIDE SEQUENCE [LARGE SCALE GENOMIC DNA]</scope>
    <source>
        <strain evidence="2">zdho120</strain>
    </source>
</reference>
<evidence type="ECO:0000313" key="1">
    <source>
        <dbReference type="EMBL" id="OWZ15278.1"/>
    </source>
</evidence>
<accession>A0A225WDG3</accession>
<comment type="caution">
    <text evidence="1">The sequence shown here is derived from an EMBL/GenBank/DDBJ whole genome shotgun (WGS) entry which is preliminary data.</text>
</comment>
<dbReference type="AlphaFoldDB" id="A0A225WDG3"/>